<dbReference type="InterPro" id="IPR007138">
    <property type="entry name" value="ABM_dom"/>
</dbReference>
<evidence type="ECO:0000313" key="3">
    <source>
        <dbReference type="Proteomes" id="UP000249134"/>
    </source>
</evidence>
<dbReference type="InterPro" id="IPR011008">
    <property type="entry name" value="Dimeric_a/b-barrel"/>
</dbReference>
<organism evidence="2 3">
    <name type="scientific">Lederbergia lenta</name>
    <name type="common">Bacillus lentus</name>
    <dbReference type="NCBI Taxonomy" id="1467"/>
    <lineage>
        <taxon>Bacteria</taxon>
        <taxon>Bacillati</taxon>
        <taxon>Bacillota</taxon>
        <taxon>Bacilli</taxon>
        <taxon>Bacillales</taxon>
        <taxon>Bacillaceae</taxon>
        <taxon>Lederbergia</taxon>
    </lineage>
</organism>
<keyword evidence="3" id="KW-1185">Reference proteome</keyword>
<evidence type="ECO:0000313" key="2">
    <source>
        <dbReference type="EMBL" id="SQI61004.1"/>
    </source>
</evidence>
<protein>
    <submittedName>
        <fullName evidence="2">YhgC</fullName>
    </submittedName>
</protein>
<dbReference type="EMBL" id="LS483476">
    <property type="protein sequence ID" value="SQI61004.1"/>
    <property type="molecule type" value="Genomic_DNA"/>
</dbReference>
<dbReference type="InterPro" id="IPR050404">
    <property type="entry name" value="Heme-degrading_MO"/>
</dbReference>
<reference evidence="2 3" key="1">
    <citation type="submission" date="2018-06" db="EMBL/GenBank/DDBJ databases">
        <authorList>
            <consortium name="Pathogen Informatics"/>
            <person name="Doyle S."/>
        </authorList>
    </citation>
    <scope>NUCLEOTIDE SEQUENCE [LARGE SCALE GENOMIC DNA]</scope>
    <source>
        <strain evidence="2 3">NCTC4824</strain>
    </source>
</reference>
<dbReference type="KEGG" id="blen:NCTC4824_03028"/>
<dbReference type="Proteomes" id="UP000249134">
    <property type="component" value="Chromosome 1"/>
</dbReference>
<dbReference type="SUPFAM" id="SSF54909">
    <property type="entry name" value="Dimeric alpha+beta barrel"/>
    <property type="match status" value="1"/>
</dbReference>
<sequence length="176" mass="20399">MYTYITSGTYEFLKKLENQYPEEKITLMQNINTALLWHETTEATIFQSPRKYEVINSIGDIAAHGFVVCHNIPVSDEGRPVFEYRFTSHHKYAQNESGFLATRLLRPLSSDTYIIMTMWKDKAAFEAWEETAGFKKEQYNLNSVKSTENINLFSGAAYISTFIVDEEELEHEDKVT</sequence>
<dbReference type="STRING" id="1348624.GCA_001591545_02076"/>
<name>A0A2X4ZKL9_LEDLE</name>
<dbReference type="RefSeq" id="WP_066140668.1">
    <property type="nucleotide sequence ID" value="NZ_CBCSGM010000001.1"/>
</dbReference>
<dbReference type="AlphaFoldDB" id="A0A2X4ZKL9"/>
<evidence type="ECO:0000259" key="1">
    <source>
        <dbReference type="PROSITE" id="PS51725"/>
    </source>
</evidence>
<dbReference type="Gene3D" id="3.30.70.100">
    <property type="match status" value="1"/>
</dbReference>
<accession>A0A2X4ZKL9</accession>
<gene>
    <name evidence="2" type="primary">traP</name>
    <name evidence="2" type="ORF">NCTC4824_03028</name>
</gene>
<dbReference type="PANTHER" id="PTHR34474">
    <property type="entry name" value="SIGNAL TRANSDUCTION PROTEIN TRAP"/>
    <property type="match status" value="1"/>
</dbReference>
<proteinExistence type="predicted"/>
<dbReference type="PANTHER" id="PTHR34474:SF2">
    <property type="entry name" value="SIGNAL TRANSDUCTION PROTEIN TRAP"/>
    <property type="match status" value="1"/>
</dbReference>
<feature type="domain" description="ABM" evidence="1">
    <location>
        <begin position="66"/>
        <end position="153"/>
    </location>
</feature>
<dbReference type="PROSITE" id="PS51725">
    <property type="entry name" value="ABM"/>
    <property type="match status" value="1"/>
</dbReference>
<dbReference type="Pfam" id="PF03992">
    <property type="entry name" value="ABM"/>
    <property type="match status" value="1"/>
</dbReference>